<sequence>MGTASSVTSKISERTQHDSDMFVRSIRLMETSTQQKQSSIVTKKPLYDKCRKYQPSGGDMQVNLSSSTPAMSAEPCMKPLRSTSSSDARLKMYNGIGGCDIQNHWDAMANESRVRLPVHKKWRRY</sequence>
<dbReference type="GO" id="GO:0005840">
    <property type="term" value="C:ribosome"/>
    <property type="evidence" value="ECO:0007669"/>
    <property type="project" value="UniProtKB-KW"/>
</dbReference>
<accession>A0A0A9YM93</accession>
<protein>
    <submittedName>
        <fullName evidence="2">30S ribosomal protein S12-B, chloroplastic</fullName>
    </submittedName>
</protein>
<evidence type="ECO:0000313" key="4">
    <source>
        <dbReference type="EMBL" id="JAG51976.1"/>
    </source>
</evidence>
<dbReference type="EMBL" id="GBHO01001772">
    <property type="protein sequence ID" value="JAG41832.1"/>
    <property type="molecule type" value="Transcribed_RNA"/>
</dbReference>
<dbReference type="EMBL" id="GBHO01010853">
    <property type="protein sequence ID" value="JAG32751.1"/>
    <property type="molecule type" value="Transcribed_RNA"/>
</dbReference>
<dbReference type="EMBL" id="GBRD01013850">
    <property type="protein sequence ID" value="JAG51976.1"/>
    <property type="molecule type" value="Transcribed_RNA"/>
</dbReference>
<organism evidence="2">
    <name type="scientific">Lygus hesperus</name>
    <name type="common">Western plant bug</name>
    <dbReference type="NCBI Taxonomy" id="30085"/>
    <lineage>
        <taxon>Eukaryota</taxon>
        <taxon>Metazoa</taxon>
        <taxon>Ecdysozoa</taxon>
        <taxon>Arthropoda</taxon>
        <taxon>Hexapoda</taxon>
        <taxon>Insecta</taxon>
        <taxon>Pterygota</taxon>
        <taxon>Neoptera</taxon>
        <taxon>Paraneoptera</taxon>
        <taxon>Hemiptera</taxon>
        <taxon>Heteroptera</taxon>
        <taxon>Panheteroptera</taxon>
        <taxon>Cimicomorpha</taxon>
        <taxon>Miridae</taxon>
        <taxon>Mirini</taxon>
        <taxon>Lygus</taxon>
    </lineage>
</organism>
<evidence type="ECO:0000313" key="2">
    <source>
        <dbReference type="EMBL" id="JAG32751.1"/>
    </source>
</evidence>
<feature type="region of interest" description="Disordered" evidence="1">
    <location>
        <begin position="57"/>
        <end position="84"/>
    </location>
</feature>
<evidence type="ECO:0000313" key="3">
    <source>
        <dbReference type="EMBL" id="JAG41832.1"/>
    </source>
</evidence>
<reference evidence="4" key="3">
    <citation type="submission" date="2014-09" db="EMBL/GenBank/DDBJ databases">
        <authorList>
            <person name="Magalhaes I.L.F."/>
            <person name="Oliveira U."/>
            <person name="Santos F.R."/>
            <person name="Vidigal T.H.D.A."/>
            <person name="Brescovit A.D."/>
            <person name="Santos A.J."/>
        </authorList>
    </citation>
    <scope>NUCLEOTIDE SEQUENCE</scope>
</reference>
<name>A0A0A9YM93_LYGHE</name>
<reference evidence="2" key="1">
    <citation type="journal article" date="2014" name="PLoS ONE">
        <title>Transcriptome-Based Identification of ABC Transporters in the Western Tarnished Plant Bug Lygus hesperus.</title>
        <authorList>
            <person name="Hull J.J."/>
            <person name="Chaney K."/>
            <person name="Geib S.M."/>
            <person name="Fabrick J.A."/>
            <person name="Brent C.S."/>
            <person name="Walsh D."/>
            <person name="Lavine L.C."/>
        </authorList>
    </citation>
    <scope>NUCLEOTIDE SEQUENCE</scope>
</reference>
<reference evidence="2" key="2">
    <citation type="submission" date="2014-07" db="EMBL/GenBank/DDBJ databases">
        <authorList>
            <person name="Hull J."/>
        </authorList>
    </citation>
    <scope>NUCLEOTIDE SEQUENCE</scope>
</reference>
<keyword evidence="2" id="KW-0689">Ribosomal protein</keyword>
<keyword evidence="2" id="KW-0687">Ribonucleoprotein</keyword>
<evidence type="ECO:0000256" key="1">
    <source>
        <dbReference type="SAM" id="MobiDB-lite"/>
    </source>
</evidence>
<dbReference type="AlphaFoldDB" id="A0A0A9YM93"/>
<gene>
    <name evidence="2" type="primary">rps12-B_0</name>
    <name evidence="3" type="synonym">rps12-B_1</name>
    <name evidence="2" type="ORF">CM83_20783</name>
    <name evidence="3" type="ORF">CM83_20785</name>
</gene>
<proteinExistence type="predicted"/>